<evidence type="ECO:0000313" key="2">
    <source>
        <dbReference type="Proteomes" id="UP000790377"/>
    </source>
</evidence>
<sequence length="294" mass="32589">MAPTLVMTIMQGPLCGALATMFLYGVICMQAFHYFQNYPKDRRSLKILVTWICILETAHTALSIHFVEHYLILNFNDNTTLEYAIWSMGSSYFVGFFIAYAVNLCFIWRIWLLSKKLWIAISLSIMATVRLGFGLGNASVGFKYTAWVVFKAKVFPTMVVGWVISALVDIAIAVTLCYYLHRRRTGMRRTDSIINRLLLYSVNTGAVTSFFAALVVITFLTLPGAAYAAFVGVQSKLYAVSLLATKIQAGGIYSGQRTAIICSQLVKGSAFHVFIPEGSSTDRDTAKHSNGCPS</sequence>
<protein>
    <submittedName>
        <fullName evidence="1">Uncharacterized protein</fullName>
    </submittedName>
</protein>
<dbReference type="EMBL" id="MU267637">
    <property type="protein sequence ID" value="KAH7913091.1"/>
    <property type="molecule type" value="Genomic_DNA"/>
</dbReference>
<gene>
    <name evidence="1" type="ORF">BJ138DRAFT_1224351</name>
</gene>
<accession>A0ACB8AIB9</accession>
<keyword evidence="2" id="KW-1185">Reference proteome</keyword>
<name>A0ACB8AIB9_9AGAM</name>
<proteinExistence type="predicted"/>
<organism evidence="1 2">
    <name type="scientific">Hygrophoropsis aurantiaca</name>
    <dbReference type="NCBI Taxonomy" id="72124"/>
    <lineage>
        <taxon>Eukaryota</taxon>
        <taxon>Fungi</taxon>
        <taxon>Dikarya</taxon>
        <taxon>Basidiomycota</taxon>
        <taxon>Agaricomycotina</taxon>
        <taxon>Agaricomycetes</taxon>
        <taxon>Agaricomycetidae</taxon>
        <taxon>Boletales</taxon>
        <taxon>Coniophorineae</taxon>
        <taxon>Hygrophoropsidaceae</taxon>
        <taxon>Hygrophoropsis</taxon>
    </lineage>
</organism>
<evidence type="ECO:0000313" key="1">
    <source>
        <dbReference type="EMBL" id="KAH7913091.1"/>
    </source>
</evidence>
<reference evidence="1" key="1">
    <citation type="journal article" date="2021" name="New Phytol.">
        <title>Evolutionary innovations through gain and loss of genes in the ectomycorrhizal Boletales.</title>
        <authorList>
            <person name="Wu G."/>
            <person name="Miyauchi S."/>
            <person name="Morin E."/>
            <person name="Kuo A."/>
            <person name="Drula E."/>
            <person name="Varga T."/>
            <person name="Kohler A."/>
            <person name="Feng B."/>
            <person name="Cao Y."/>
            <person name="Lipzen A."/>
            <person name="Daum C."/>
            <person name="Hundley H."/>
            <person name="Pangilinan J."/>
            <person name="Johnson J."/>
            <person name="Barry K."/>
            <person name="LaButti K."/>
            <person name="Ng V."/>
            <person name="Ahrendt S."/>
            <person name="Min B."/>
            <person name="Choi I.G."/>
            <person name="Park H."/>
            <person name="Plett J.M."/>
            <person name="Magnuson J."/>
            <person name="Spatafora J.W."/>
            <person name="Nagy L.G."/>
            <person name="Henrissat B."/>
            <person name="Grigoriev I.V."/>
            <person name="Yang Z.L."/>
            <person name="Xu J."/>
            <person name="Martin F.M."/>
        </authorList>
    </citation>
    <scope>NUCLEOTIDE SEQUENCE</scope>
    <source>
        <strain evidence="1">ATCC 28755</strain>
    </source>
</reference>
<dbReference type="Proteomes" id="UP000790377">
    <property type="component" value="Unassembled WGS sequence"/>
</dbReference>
<comment type="caution">
    <text evidence="1">The sequence shown here is derived from an EMBL/GenBank/DDBJ whole genome shotgun (WGS) entry which is preliminary data.</text>
</comment>